<proteinExistence type="predicted"/>
<feature type="compositionally biased region" description="Low complexity" evidence="1">
    <location>
        <begin position="115"/>
        <end position="124"/>
    </location>
</feature>
<evidence type="ECO:0000256" key="1">
    <source>
        <dbReference type="SAM" id="MobiDB-lite"/>
    </source>
</evidence>
<gene>
    <name evidence="3" type="ORF">HFRIS_016832</name>
</gene>
<dbReference type="Gene3D" id="3.90.1300.10">
    <property type="entry name" value="Amidase signature (AS) domain"/>
    <property type="match status" value="1"/>
</dbReference>
<dbReference type="PANTHER" id="PTHR46310:SF7">
    <property type="entry name" value="AMIDASE 1"/>
    <property type="match status" value="1"/>
</dbReference>
<evidence type="ECO:0000259" key="2">
    <source>
        <dbReference type="Pfam" id="PF01425"/>
    </source>
</evidence>
<dbReference type="GO" id="GO:0004040">
    <property type="term" value="F:amidase activity"/>
    <property type="evidence" value="ECO:0007669"/>
    <property type="project" value="UniProtKB-EC"/>
</dbReference>
<dbReference type="NCBIfam" id="NF006169">
    <property type="entry name" value="PRK08310.1"/>
    <property type="match status" value="1"/>
</dbReference>
<dbReference type="PANTHER" id="PTHR46310">
    <property type="entry name" value="AMIDASE 1"/>
    <property type="match status" value="1"/>
</dbReference>
<feature type="domain" description="Amidase" evidence="2">
    <location>
        <begin position="27"/>
        <end position="205"/>
    </location>
</feature>
<dbReference type="InterPro" id="IPR023631">
    <property type="entry name" value="Amidase_dom"/>
</dbReference>
<accession>A0AAI9ICG1</accession>
<sequence length="401" mass="42302">MTADAHAAAAVSARCFVPYPPVPLENAAAGPLAGVRLAVKDIFDVAGYPTGCGNPHMLAMSGIKSSSAPAVQALLQAGAHFVGKVYTDELAFSMNGKNAHFGTPRNGGAPDRIPGGSSSGSASAVSNDLADLALGTDTGGSVRVPASHCGLIGLRPTHGRVSLAGVMDLASSFDTCGWFARDMGVFSRAGEVLLGPDSAPLPEQPRTMVAADVLALLEPRVQEVFSHTLDRLAGVIGTPQPVKTAAPSFDTLYWAFRHIQGYEAWQAHGEQIRRHDFQLGPGVAERFSWSATITPQQMQQHNAVRAGFREVFQRLLGQDGVLLLPSAPDVAPLLTDSEQSLENYRNQAVRMLCLAGLSGCPQISLPLMRLDGAPFGFSLIAPVGSDRSLIRYAARLMHECA</sequence>
<evidence type="ECO:0000313" key="3">
    <source>
        <dbReference type="EMBL" id="EOA03584.1"/>
    </source>
</evidence>
<name>A0AAI9ICG1_9BURK</name>
<dbReference type="Proteomes" id="UP000006772">
    <property type="component" value="Unassembled WGS sequence"/>
</dbReference>
<reference evidence="3 4" key="1">
    <citation type="journal article" date="2013" name="Front. Microbiol.">
        <title>The genome of the endophytic bacterium H. frisingense GSF30(T) identifies diverse strategies in the Herbaspirillum genus to interact with plants.</title>
        <authorList>
            <person name="Straub D."/>
            <person name="Rothballer M."/>
            <person name="Hartmann A."/>
            <person name="Ludewig U."/>
        </authorList>
    </citation>
    <scope>NUCLEOTIDE SEQUENCE [LARGE SCALE GENOMIC DNA]</scope>
    <source>
        <strain evidence="3 4">GSF30</strain>
    </source>
</reference>
<dbReference type="InterPro" id="IPR036928">
    <property type="entry name" value="AS_sf"/>
</dbReference>
<evidence type="ECO:0000313" key="4">
    <source>
        <dbReference type="Proteomes" id="UP000006772"/>
    </source>
</evidence>
<keyword evidence="3" id="KW-0378">Hydrolase</keyword>
<dbReference type="AlphaFoldDB" id="A0AAI9ICG1"/>
<feature type="region of interest" description="Disordered" evidence="1">
    <location>
        <begin position="101"/>
        <end position="124"/>
    </location>
</feature>
<dbReference type="RefSeq" id="WP_006464614.1">
    <property type="nucleotide sequence ID" value="NZ_AEEC02000025.1"/>
</dbReference>
<dbReference type="Pfam" id="PF01425">
    <property type="entry name" value="Amidase"/>
    <property type="match status" value="1"/>
</dbReference>
<dbReference type="EC" id="3.5.1.4" evidence="3"/>
<organism evidence="3 4">
    <name type="scientific">Herbaspirillum frisingense GSF30</name>
    <dbReference type="NCBI Taxonomy" id="864073"/>
    <lineage>
        <taxon>Bacteria</taxon>
        <taxon>Pseudomonadati</taxon>
        <taxon>Pseudomonadota</taxon>
        <taxon>Betaproteobacteria</taxon>
        <taxon>Burkholderiales</taxon>
        <taxon>Oxalobacteraceae</taxon>
        <taxon>Herbaspirillum</taxon>
    </lineage>
</organism>
<comment type="caution">
    <text evidence="3">The sequence shown here is derived from an EMBL/GenBank/DDBJ whole genome shotgun (WGS) entry which is preliminary data.</text>
</comment>
<dbReference type="EMBL" id="AEEC02000025">
    <property type="protein sequence ID" value="EOA03584.1"/>
    <property type="molecule type" value="Genomic_DNA"/>
</dbReference>
<protein>
    <submittedName>
        <fullName evidence="3">Amidase</fullName>
        <ecNumber evidence="3">3.5.1.4</ecNumber>
    </submittedName>
</protein>
<dbReference type="InterPro" id="IPR020556">
    <property type="entry name" value="Amidase_CS"/>
</dbReference>
<dbReference type="SUPFAM" id="SSF75304">
    <property type="entry name" value="Amidase signature (AS) enzymes"/>
    <property type="match status" value="1"/>
</dbReference>
<dbReference type="PROSITE" id="PS00571">
    <property type="entry name" value="AMIDASES"/>
    <property type="match status" value="1"/>
</dbReference>